<proteinExistence type="predicted"/>
<comment type="caution">
    <text evidence="2">The sequence shown here is derived from an EMBL/GenBank/DDBJ whole genome shotgun (WGS) entry which is preliminary data.</text>
</comment>
<sequence>MEFKKTLLASSLLSALALTGCGGGGGGGGGGAETGGDPAPGAPAPGAPAPGTPAPNEPAGFGFIDEHSTKISGDIQAAVKAATFFKYEEDVANYVLAFDYVADYSGQLGDFLSENAIYLAIYKTELASDDGKPIEGNCTAGGTLVAQGYVPGLFDANKVTDLDFNAAQYCTVLEGTEAAPDLAGDEVTLTGDMHLVIDNPGYSLGLTETVIQYNEFEEGIADASVAITGTVDYSETNSGSQLAINAAVTFDGIAGNYNFTQACESLVCLINAEVIPGDGNTYTVAGLNIALSNGYQGSADISYSAALGELAVSFDQVQYCVDGSIATGTMNIAEKDGIAEIQTTFNGCGEDPLVEFYADGAP</sequence>
<name>A0A1Y5HW08_OLEAN</name>
<dbReference type="Proteomes" id="UP000227088">
    <property type="component" value="Unassembled WGS sequence"/>
</dbReference>
<feature type="region of interest" description="Disordered" evidence="1">
    <location>
        <begin position="26"/>
        <end position="59"/>
    </location>
</feature>
<accession>A0A1Y5HW08</accession>
<feature type="compositionally biased region" description="Pro residues" evidence="1">
    <location>
        <begin position="40"/>
        <end position="56"/>
    </location>
</feature>
<dbReference type="EMBL" id="MABE01000049">
    <property type="protein sequence ID" value="OUS41478.1"/>
    <property type="molecule type" value="Genomic_DNA"/>
</dbReference>
<organism evidence="2 3">
    <name type="scientific">Oleispira antarctica</name>
    <dbReference type="NCBI Taxonomy" id="188908"/>
    <lineage>
        <taxon>Bacteria</taxon>
        <taxon>Pseudomonadati</taxon>
        <taxon>Pseudomonadota</taxon>
        <taxon>Gammaproteobacteria</taxon>
        <taxon>Oceanospirillales</taxon>
        <taxon>Oceanospirillaceae</taxon>
        <taxon>Oleispira</taxon>
    </lineage>
</organism>
<gene>
    <name evidence="2" type="ORF">A9R00_00740</name>
</gene>
<dbReference type="PROSITE" id="PS51257">
    <property type="entry name" value="PROKAR_LIPOPROTEIN"/>
    <property type="match status" value="1"/>
</dbReference>
<evidence type="ECO:0000313" key="2">
    <source>
        <dbReference type="EMBL" id="OUS41478.1"/>
    </source>
</evidence>
<protein>
    <submittedName>
        <fullName evidence="2">Uncharacterized protein</fullName>
    </submittedName>
</protein>
<evidence type="ECO:0000313" key="3">
    <source>
        <dbReference type="Proteomes" id="UP000227088"/>
    </source>
</evidence>
<reference evidence="3" key="1">
    <citation type="journal article" date="2017" name="Proc. Natl. Acad. Sci. U.S.A.">
        <title>Simulation of Deepwater Horizon oil plume reveals substrate specialization within a complex community of hydrocarbon degraders.</title>
        <authorList>
            <person name="Hu P."/>
            <person name="Dubinsky E.A."/>
            <person name="Probst A.J."/>
            <person name="Wang J."/>
            <person name="Sieber C.M.K."/>
            <person name="Tom L.M."/>
            <person name="Gardinali P."/>
            <person name="Banfield J.F."/>
            <person name="Atlas R.M."/>
            <person name="Andersen G.L."/>
        </authorList>
    </citation>
    <scope>NUCLEOTIDE SEQUENCE [LARGE SCALE GENOMIC DNA]</scope>
</reference>
<dbReference type="AlphaFoldDB" id="A0A1Y5HW08"/>
<evidence type="ECO:0000256" key="1">
    <source>
        <dbReference type="SAM" id="MobiDB-lite"/>
    </source>
</evidence>